<dbReference type="STRING" id="1849968.A8C32_02460"/>
<name>A0A1E5TAE4_9FLAO</name>
<protein>
    <recommendedName>
        <fullName evidence="4">Type IX secretion system membrane protein PorP/SprF</fullName>
    </recommendedName>
</protein>
<evidence type="ECO:0000313" key="2">
    <source>
        <dbReference type="EMBL" id="OEK08334.1"/>
    </source>
</evidence>
<dbReference type="NCBIfam" id="TIGR03519">
    <property type="entry name" value="T9SS_PorP_fam"/>
    <property type="match status" value="1"/>
</dbReference>
<feature type="region of interest" description="Disordered" evidence="1">
    <location>
        <begin position="358"/>
        <end position="412"/>
    </location>
</feature>
<accession>A0A1E5TAE4</accession>
<dbReference type="Proteomes" id="UP000095713">
    <property type="component" value="Unassembled WGS sequence"/>
</dbReference>
<keyword evidence="3" id="KW-1185">Reference proteome</keyword>
<dbReference type="AlphaFoldDB" id="A0A1E5TAE4"/>
<dbReference type="Pfam" id="PF11751">
    <property type="entry name" value="PorP_SprF"/>
    <property type="match status" value="1"/>
</dbReference>
<comment type="caution">
    <text evidence="2">The sequence shown here is derived from an EMBL/GenBank/DDBJ whole genome shotgun (WGS) entry which is preliminary data.</text>
</comment>
<dbReference type="EMBL" id="MDJD01000034">
    <property type="protein sequence ID" value="OEK08334.1"/>
    <property type="molecule type" value="Genomic_DNA"/>
</dbReference>
<sequence>MVQISHSQEEQDGVIAFSLPVRNSLKFNRYAINPTFSFVREQNKYISIYNKREWTPFDDAPQTYLFSYAGRFRENIGVGVALFQQNYGLLTTFGGILNFAYNAVLERESNLTFGVNLGVYNSGINEGKIIVNDVNDPSLQNIPSNLLLTANPGINYGTDFFDFGISVNNLVLYNINTSTLIEDNPEQNVQAHVMYTGYVNSRGFFDESKFTGLVRSEFKKDITVISGGMMLTVPKGIWGQAGYNTLYGISAGVGFNISSQIAVEYNYEKAVGDLTAFGNSHEITLAYKFKNRYRYNYSGDDEEEGIIIPTKRKRKVNAVRQSVSSASKVDRKAIAEAKAKERAAAAARLKAKSETRAKLAAAAKERNEAKINQDKAEQDAKAAAEEAARLKAEQDAKGSRRRSSKIESRTRC</sequence>
<gene>
    <name evidence="2" type="ORF">A8C32_02460</name>
</gene>
<evidence type="ECO:0000256" key="1">
    <source>
        <dbReference type="SAM" id="MobiDB-lite"/>
    </source>
</evidence>
<evidence type="ECO:0008006" key="4">
    <source>
        <dbReference type="Google" id="ProtNLM"/>
    </source>
</evidence>
<dbReference type="InterPro" id="IPR019861">
    <property type="entry name" value="PorP/SprF_Bacteroidetes"/>
</dbReference>
<organism evidence="2 3">
    <name type="scientific">Flavivirga aquatica</name>
    <dbReference type="NCBI Taxonomy" id="1849968"/>
    <lineage>
        <taxon>Bacteria</taxon>
        <taxon>Pseudomonadati</taxon>
        <taxon>Bacteroidota</taxon>
        <taxon>Flavobacteriia</taxon>
        <taxon>Flavobacteriales</taxon>
        <taxon>Flavobacteriaceae</taxon>
        <taxon>Flavivirga</taxon>
    </lineage>
</organism>
<evidence type="ECO:0000313" key="3">
    <source>
        <dbReference type="Proteomes" id="UP000095713"/>
    </source>
</evidence>
<proteinExistence type="predicted"/>
<reference evidence="2 3" key="1">
    <citation type="submission" date="2016-05" db="EMBL/GenBank/DDBJ databases">
        <title>Draft Genome Sequence of Algibacter sp. Strain SK-16 Isolated from the Surface Water of Aburatsubo Inlet.</title>
        <authorList>
            <person name="Wong S.-K."/>
            <person name="Yoshizawa S."/>
            <person name="Nakajima Y."/>
            <person name="Ogura Y."/>
            <person name="Tetsuya H."/>
            <person name="Hamasaki K."/>
        </authorList>
    </citation>
    <scope>NUCLEOTIDE SEQUENCE [LARGE SCALE GENOMIC DNA]</scope>
    <source>
        <strain evidence="2 3">SK-16</strain>
    </source>
</reference>